<organism evidence="2 3">
    <name type="scientific">Mucilaginibacter auburnensis</name>
    <dbReference type="NCBI Taxonomy" id="1457233"/>
    <lineage>
        <taxon>Bacteria</taxon>
        <taxon>Pseudomonadati</taxon>
        <taxon>Bacteroidota</taxon>
        <taxon>Sphingobacteriia</taxon>
        <taxon>Sphingobacteriales</taxon>
        <taxon>Sphingobacteriaceae</taxon>
        <taxon>Mucilaginibacter</taxon>
    </lineage>
</organism>
<proteinExistence type="predicted"/>
<dbReference type="InterPro" id="IPR050491">
    <property type="entry name" value="AmpC-like"/>
</dbReference>
<dbReference type="PANTHER" id="PTHR46825:SF8">
    <property type="entry name" value="BETA-LACTAMASE-RELATED"/>
    <property type="match status" value="1"/>
</dbReference>
<evidence type="ECO:0000313" key="3">
    <source>
        <dbReference type="Proteomes" id="UP000242687"/>
    </source>
</evidence>
<feature type="domain" description="Beta-lactamase-related" evidence="1">
    <location>
        <begin position="150"/>
        <end position="467"/>
    </location>
</feature>
<dbReference type="SUPFAM" id="SSF56601">
    <property type="entry name" value="beta-lactamase/transpeptidase-like"/>
    <property type="match status" value="1"/>
</dbReference>
<dbReference type="Gene3D" id="3.40.710.10">
    <property type="entry name" value="DD-peptidase/beta-lactamase superfamily"/>
    <property type="match status" value="1"/>
</dbReference>
<gene>
    <name evidence="2" type="ORF">CLV57_2751</name>
</gene>
<sequence length="476" mass="52545">MGKKWILTLFIVAVVSIKLAAQNRQLQKTDSVLTLVKQNFALKNANGIYALTGDKFRAALSPVAFQQVCVQQLFPLGSIKTSTLISFQNNSLATYKLQFEAVTLQLLLSLDQFDKIEVFLFQPYKDNSIKKIDHAATDNKLATLADKKVDTAAREYIQKANTVGLSIGIIKDGVLNIYNYGETAKGNKKLPTGNTIFEIGSITKTFTATLLAWYVNEGKAKLTDPITKYLPDSVAANPQLKNITLQTLSNHTSGLPRLPENYGSQTPYDRENPYKNYTKQLLYSYLKRCRLNTDPGKTYAYSNLGVGLLGIVLEKISGKPYERMAQEVICTPLQMKNTAQHLSRIQNDRFTTVYDDNGEMTAAWDFDALAACGALRSSVSDLATYVKANMVKGQGKLSKAFDLTHQITYTSTDTKIGLGWHIIKIGGVDYTFHNGGTYGSSSFMAFNKEKNLAVIVLANAAESTDALGAELIKKLQ</sequence>
<protein>
    <submittedName>
        <fullName evidence="2">CubicO group peptidase (Beta-lactamase class C family)</fullName>
    </submittedName>
</protein>
<reference evidence="2 3" key="1">
    <citation type="submission" date="2017-11" db="EMBL/GenBank/DDBJ databases">
        <title>Genomic Encyclopedia of Archaeal and Bacterial Type Strains, Phase II (KMG-II): From Individual Species to Whole Genera.</title>
        <authorList>
            <person name="Goeker M."/>
        </authorList>
    </citation>
    <scope>NUCLEOTIDE SEQUENCE [LARGE SCALE GENOMIC DNA]</scope>
    <source>
        <strain evidence="2 3">DSM 28175</strain>
    </source>
</reference>
<accession>A0A2H9VMQ8</accession>
<dbReference type="InterPro" id="IPR012338">
    <property type="entry name" value="Beta-lactam/transpept-like"/>
</dbReference>
<dbReference type="RefSeq" id="WP_100341939.1">
    <property type="nucleotide sequence ID" value="NZ_PGFJ01000002.1"/>
</dbReference>
<dbReference type="Proteomes" id="UP000242687">
    <property type="component" value="Unassembled WGS sequence"/>
</dbReference>
<dbReference type="AlphaFoldDB" id="A0A2H9VMQ8"/>
<dbReference type="InterPro" id="IPR001466">
    <property type="entry name" value="Beta-lactam-related"/>
</dbReference>
<keyword evidence="3" id="KW-1185">Reference proteome</keyword>
<dbReference type="PANTHER" id="PTHR46825">
    <property type="entry name" value="D-ALANYL-D-ALANINE-CARBOXYPEPTIDASE/ENDOPEPTIDASE AMPH"/>
    <property type="match status" value="1"/>
</dbReference>
<evidence type="ECO:0000259" key="1">
    <source>
        <dbReference type="Pfam" id="PF00144"/>
    </source>
</evidence>
<evidence type="ECO:0000313" key="2">
    <source>
        <dbReference type="EMBL" id="PJJ79617.1"/>
    </source>
</evidence>
<name>A0A2H9VMQ8_9SPHI</name>
<dbReference type="Pfam" id="PF00144">
    <property type="entry name" value="Beta-lactamase"/>
    <property type="match status" value="1"/>
</dbReference>
<comment type="caution">
    <text evidence="2">The sequence shown here is derived from an EMBL/GenBank/DDBJ whole genome shotgun (WGS) entry which is preliminary data.</text>
</comment>
<dbReference type="EMBL" id="PGFJ01000002">
    <property type="protein sequence ID" value="PJJ79617.1"/>
    <property type="molecule type" value="Genomic_DNA"/>
</dbReference>